<evidence type="ECO:0000256" key="1">
    <source>
        <dbReference type="ARBA" id="ARBA00004429"/>
    </source>
</evidence>
<keyword evidence="7 9" id="KW-1133">Transmembrane helix</keyword>
<comment type="similarity">
    <text evidence="2">Belongs to the universal stress protein B family.</text>
</comment>
<keyword evidence="4" id="KW-1003">Cell membrane</keyword>
<keyword evidence="11" id="KW-1185">Reference proteome</keyword>
<dbReference type="InterPro" id="IPR019598">
    <property type="entry name" value="Universal_stress_protein_B"/>
</dbReference>
<evidence type="ECO:0000256" key="9">
    <source>
        <dbReference type="SAM" id="Phobius"/>
    </source>
</evidence>
<keyword evidence="6 9" id="KW-0812">Transmembrane</keyword>
<name>A0ABV7CBU6_9VIBR</name>
<evidence type="ECO:0000256" key="4">
    <source>
        <dbReference type="ARBA" id="ARBA00022475"/>
    </source>
</evidence>
<dbReference type="EMBL" id="JBHRSE010000063">
    <property type="protein sequence ID" value="MFC3024216.1"/>
    <property type="molecule type" value="Genomic_DNA"/>
</dbReference>
<reference evidence="11" key="1">
    <citation type="journal article" date="2019" name="Int. J. Syst. Evol. Microbiol.">
        <title>The Global Catalogue of Microorganisms (GCM) 10K type strain sequencing project: providing services to taxonomists for standard genome sequencing and annotation.</title>
        <authorList>
            <consortium name="The Broad Institute Genomics Platform"/>
            <consortium name="The Broad Institute Genome Sequencing Center for Infectious Disease"/>
            <person name="Wu L."/>
            <person name="Ma J."/>
        </authorList>
    </citation>
    <scope>NUCLEOTIDE SEQUENCE [LARGE SCALE GENOMIC DNA]</scope>
    <source>
        <strain evidence="11">KCTC 62784</strain>
    </source>
</reference>
<evidence type="ECO:0000256" key="6">
    <source>
        <dbReference type="ARBA" id="ARBA00022692"/>
    </source>
</evidence>
<evidence type="ECO:0000256" key="7">
    <source>
        <dbReference type="ARBA" id="ARBA00022989"/>
    </source>
</evidence>
<evidence type="ECO:0000256" key="8">
    <source>
        <dbReference type="ARBA" id="ARBA00023136"/>
    </source>
</evidence>
<evidence type="ECO:0000313" key="10">
    <source>
        <dbReference type="EMBL" id="MFC3024216.1"/>
    </source>
</evidence>
<gene>
    <name evidence="10" type="primary">uspB</name>
    <name evidence="10" type="ORF">ACFODT_10280</name>
</gene>
<feature type="transmembrane region" description="Helical" evidence="9">
    <location>
        <begin position="89"/>
        <end position="106"/>
    </location>
</feature>
<comment type="subcellular location">
    <subcellularLocation>
        <location evidence="1">Cell inner membrane</location>
        <topology evidence="1">Multi-pass membrane protein</topology>
    </subcellularLocation>
</comment>
<evidence type="ECO:0000256" key="5">
    <source>
        <dbReference type="ARBA" id="ARBA00022519"/>
    </source>
</evidence>
<sequence length="107" mass="12542">MLDIDMFFFALAIVTLINVARCLSALRSLLYIMREAHPLLYQQVDGRVFFSLQGNLAKQVRLYHYLKNRDYHTHHDEVFTAKCERVRRLFELNTALLVVIVTAVLMV</sequence>
<protein>
    <recommendedName>
        <fullName evidence="3">Universal stress protein B</fullName>
    </recommendedName>
</protein>
<proteinExistence type="inferred from homology"/>
<comment type="caution">
    <text evidence="10">The sequence shown here is derived from an EMBL/GenBank/DDBJ whole genome shotgun (WGS) entry which is preliminary data.</text>
</comment>
<dbReference type="Pfam" id="PF10625">
    <property type="entry name" value="UspB"/>
    <property type="match status" value="1"/>
</dbReference>
<evidence type="ECO:0000256" key="2">
    <source>
        <dbReference type="ARBA" id="ARBA00009803"/>
    </source>
</evidence>
<dbReference type="NCBIfam" id="NF003435">
    <property type="entry name" value="PRK04960.1"/>
    <property type="match status" value="1"/>
</dbReference>
<organism evidence="10 11">
    <name type="scientific">Vibrio zhugei</name>
    <dbReference type="NCBI Taxonomy" id="2479546"/>
    <lineage>
        <taxon>Bacteria</taxon>
        <taxon>Pseudomonadati</taxon>
        <taxon>Pseudomonadota</taxon>
        <taxon>Gammaproteobacteria</taxon>
        <taxon>Vibrionales</taxon>
        <taxon>Vibrionaceae</taxon>
        <taxon>Vibrio</taxon>
    </lineage>
</organism>
<feature type="transmembrane region" description="Helical" evidence="9">
    <location>
        <begin position="6"/>
        <end position="26"/>
    </location>
</feature>
<keyword evidence="8 9" id="KW-0472">Membrane</keyword>
<dbReference type="RefSeq" id="WP_123017218.1">
    <property type="nucleotide sequence ID" value="NZ_AP024911.1"/>
</dbReference>
<evidence type="ECO:0000313" key="11">
    <source>
        <dbReference type="Proteomes" id="UP001595384"/>
    </source>
</evidence>
<evidence type="ECO:0000256" key="3">
    <source>
        <dbReference type="ARBA" id="ARBA00021128"/>
    </source>
</evidence>
<keyword evidence="5" id="KW-0997">Cell inner membrane</keyword>
<accession>A0ABV7CBU6</accession>
<dbReference type="Proteomes" id="UP001595384">
    <property type="component" value="Unassembled WGS sequence"/>
</dbReference>